<gene>
    <name evidence="1" type="ORF">M9Y10_026438</name>
</gene>
<name>A0ABR2H9F7_9EUKA</name>
<sequence>MFDFPNPYNVAYFPMFKFVKKIKSMLKSSESSSMIYSSSGDKRIHGKNLLINEINNSFENQLQEISLIDNSSFSSYITMFVNAKIALSFTSELMILAPFMKEKAVFIEIQFSRIISRNVLLASAFGLNVYLFSITKFNISRQIINDITKIIKKSLNK</sequence>
<protein>
    <submittedName>
        <fullName evidence="1">Uncharacterized protein</fullName>
    </submittedName>
</protein>
<comment type="caution">
    <text evidence="1">The sequence shown here is derived from an EMBL/GenBank/DDBJ whole genome shotgun (WGS) entry which is preliminary data.</text>
</comment>
<organism evidence="1 2">
    <name type="scientific">Tritrichomonas musculus</name>
    <dbReference type="NCBI Taxonomy" id="1915356"/>
    <lineage>
        <taxon>Eukaryota</taxon>
        <taxon>Metamonada</taxon>
        <taxon>Parabasalia</taxon>
        <taxon>Tritrichomonadida</taxon>
        <taxon>Tritrichomonadidae</taxon>
        <taxon>Tritrichomonas</taxon>
    </lineage>
</organism>
<proteinExistence type="predicted"/>
<evidence type="ECO:0000313" key="1">
    <source>
        <dbReference type="EMBL" id="KAK8842207.1"/>
    </source>
</evidence>
<keyword evidence="2" id="KW-1185">Reference proteome</keyword>
<dbReference type="EMBL" id="JAPFFF010000039">
    <property type="protein sequence ID" value="KAK8842207.1"/>
    <property type="molecule type" value="Genomic_DNA"/>
</dbReference>
<dbReference type="Proteomes" id="UP001470230">
    <property type="component" value="Unassembled WGS sequence"/>
</dbReference>
<reference evidence="1 2" key="1">
    <citation type="submission" date="2024-04" db="EMBL/GenBank/DDBJ databases">
        <title>Tritrichomonas musculus Genome.</title>
        <authorList>
            <person name="Alves-Ferreira E."/>
            <person name="Grigg M."/>
            <person name="Lorenzi H."/>
            <person name="Galac M."/>
        </authorList>
    </citation>
    <scope>NUCLEOTIDE SEQUENCE [LARGE SCALE GENOMIC DNA]</scope>
    <source>
        <strain evidence="1 2">EAF2021</strain>
    </source>
</reference>
<evidence type="ECO:0000313" key="2">
    <source>
        <dbReference type="Proteomes" id="UP001470230"/>
    </source>
</evidence>
<accession>A0ABR2H9F7</accession>